<protein>
    <submittedName>
        <fullName evidence="2">Uncharacterized protein</fullName>
    </submittedName>
</protein>
<dbReference type="EMBL" id="CP021425">
    <property type="protein sequence ID" value="ARU55074.1"/>
    <property type="molecule type" value="Genomic_DNA"/>
</dbReference>
<keyword evidence="3" id="KW-1185">Reference proteome</keyword>
<name>A0A1Y0I6L9_9GAMM</name>
<dbReference type="Proteomes" id="UP000196027">
    <property type="component" value="Chromosome"/>
</dbReference>
<keyword evidence="1" id="KW-0812">Transmembrane</keyword>
<evidence type="ECO:0000313" key="3">
    <source>
        <dbReference type="Proteomes" id="UP000196027"/>
    </source>
</evidence>
<accession>A0A1Y0I6L9</accession>
<dbReference type="AlphaFoldDB" id="A0A1Y0I6L9"/>
<proteinExistence type="predicted"/>
<evidence type="ECO:0000256" key="1">
    <source>
        <dbReference type="SAM" id="Phobius"/>
    </source>
</evidence>
<keyword evidence="1" id="KW-1133">Transmembrane helix</keyword>
<evidence type="ECO:0000313" key="2">
    <source>
        <dbReference type="EMBL" id="ARU55074.1"/>
    </source>
</evidence>
<feature type="transmembrane region" description="Helical" evidence="1">
    <location>
        <begin position="22"/>
        <end position="41"/>
    </location>
</feature>
<gene>
    <name evidence="2" type="ORF">OLMES_0987</name>
</gene>
<sequence length="66" mass="7175">MGVTGQNWGKVMNTGDVMKKSGSMFVLVFLFCVGLAVNTAVDMHVADRPAESLAHLQLMDYKKTAN</sequence>
<dbReference type="KEGG" id="ome:OLMES_0987"/>
<organism evidence="2 3">
    <name type="scientific">Oleiphilus messinensis</name>
    <dbReference type="NCBI Taxonomy" id="141451"/>
    <lineage>
        <taxon>Bacteria</taxon>
        <taxon>Pseudomonadati</taxon>
        <taxon>Pseudomonadota</taxon>
        <taxon>Gammaproteobacteria</taxon>
        <taxon>Oceanospirillales</taxon>
        <taxon>Oleiphilaceae</taxon>
        <taxon>Oleiphilus</taxon>
    </lineage>
</organism>
<keyword evidence="1" id="KW-0472">Membrane</keyword>
<reference evidence="2 3" key="1">
    <citation type="submission" date="2017-05" db="EMBL/GenBank/DDBJ databases">
        <title>Genomic insights into alkan degradation activity of Oleiphilus messinensis.</title>
        <authorList>
            <person name="Kozyavkin S.A."/>
            <person name="Slesarev A.I."/>
            <person name="Golyshin P.N."/>
            <person name="Korzhenkov A."/>
            <person name="Golyshina O.N."/>
            <person name="Toshchakov S.V."/>
        </authorList>
    </citation>
    <scope>NUCLEOTIDE SEQUENCE [LARGE SCALE GENOMIC DNA]</scope>
    <source>
        <strain evidence="2 3">ME102</strain>
    </source>
</reference>